<evidence type="ECO:0000313" key="2">
    <source>
        <dbReference type="Proteomes" id="UP000035680"/>
    </source>
</evidence>
<dbReference type="AlphaFoldDB" id="A0A0K0FDY4"/>
<reference evidence="3" key="2">
    <citation type="submission" date="2015-08" db="UniProtKB">
        <authorList>
            <consortium name="WormBaseParasite"/>
        </authorList>
    </citation>
    <scope>IDENTIFICATION</scope>
</reference>
<proteinExistence type="predicted"/>
<accession>A0A0K0FDY4</accession>
<evidence type="ECO:0000313" key="3">
    <source>
        <dbReference type="WBParaSite" id="SVE_0706100.1"/>
    </source>
</evidence>
<dbReference type="WBParaSite" id="SVE_0706100.1">
    <property type="protein sequence ID" value="SVE_0706100.1"/>
    <property type="gene ID" value="SVE_0706100"/>
</dbReference>
<sequence length="91" mass="11086">MACKIQPSQMTNKRNNYSIISLPQREVENPSFKWNIFKFFKNRKNPHTQDGREYKSPLSVRTRISILIFGFTFLVIFFYIEYYRNFRLFSS</sequence>
<feature type="transmembrane region" description="Helical" evidence="1">
    <location>
        <begin position="64"/>
        <end position="82"/>
    </location>
</feature>
<keyword evidence="1" id="KW-0812">Transmembrane</keyword>
<reference evidence="2" key="1">
    <citation type="submission" date="2014-07" db="EMBL/GenBank/DDBJ databases">
        <authorList>
            <person name="Martin A.A"/>
            <person name="De Silva N."/>
        </authorList>
    </citation>
    <scope>NUCLEOTIDE SEQUENCE</scope>
</reference>
<organism evidence="2 3">
    <name type="scientific">Strongyloides venezuelensis</name>
    <name type="common">Threadworm</name>
    <dbReference type="NCBI Taxonomy" id="75913"/>
    <lineage>
        <taxon>Eukaryota</taxon>
        <taxon>Metazoa</taxon>
        <taxon>Ecdysozoa</taxon>
        <taxon>Nematoda</taxon>
        <taxon>Chromadorea</taxon>
        <taxon>Rhabditida</taxon>
        <taxon>Tylenchina</taxon>
        <taxon>Panagrolaimomorpha</taxon>
        <taxon>Strongyloidoidea</taxon>
        <taxon>Strongyloididae</taxon>
        <taxon>Strongyloides</taxon>
    </lineage>
</organism>
<keyword evidence="2" id="KW-1185">Reference proteome</keyword>
<dbReference type="Proteomes" id="UP000035680">
    <property type="component" value="Unassembled WGS sequence"/>
</dbReference>
<keyword evidence="1" id="KW-0472">Membrane</keyword>
<evidence type="ECO:0000256" key="1">
    <source>
        <dbReference type="SAM" id="Phobius"/>
    </source>
</evidence>
<name>A0A0K0FDY4_STRVS</name>
<protein>
    <submittedName>
        <fullName evidence="3">Uncharacterized protein</fullName>
    </submittedName>
</protein>
<keyword evidence="1" id="KW-1133">Transmembrane helix</keyword>